<dbReference type="Proteomes" id="UP001596958">
    <property type="component" value="Unassembled WGS sequence"/>
</dbReference>
<dbReference type="NCBIfam" id="TIGR04056">
    <property type="entry name" value="OMP_RagA_SusC"/>
    <property type="match status" value="1"/>
</dbReference>
<evidence type="ECO:0000256" key="3">
    <source>
        <dbReference type="ARBA" id="ARBA00022452"/>
    </source>
</evidence>
<evidence type="ECO:0000256" key="8">
    <source>
        <dbReference type="SAM" id="SignalP"/>
    </source>
</evidence>
<evidence type="ECO:0000256" key="5">
    <source>
        <dbReference type="ARBA" id="ARBA00023136"/>
    </source>
</evidence>
<dbReference type="InterPro" id="IPR008969">
    <property type="entry name" value="CarboxyPept-like_regulatory"/>
</dbReference>
<evidence type="ECO:0000256" key="4">
    <source>
        <dbReference type="ARBA" id="ARBA00022692"/>
    </source>
</evidence>
<keyword evidence="3 7" id="KW-1134">Transmembrane beta strand</keyword>
<evidence type="ECO:0000313" key="10">
    <source>
        <dbReference type="Proteomes" id="UP001596958"/>
    </source>
</evidence>
<proteinExistence type="inferred from homology"/>
<gene>
    <name evidence="9" type="ORF">ACFQZS_16960</name>
</gene>
<keyword evidence="2 7" id="KW-0813">Transport</keyword>
<keyword evidence="8" id="KW-0732">Signal</keyword>
<dbReference type="SUPFAM" id="SSF56935">
    <property type="entry name" value="Porins"/>
    <property type="match status" value="1"/>
</dbReference>
<name>A0ABW2Z512_9SPHI</name>
<reference evidence="10" key="1">
    <citation type="journal article" date="2019" name="Int. J. Syst. Evol. Microbiol.">
        <title>The Global Catalogue of Microorganisms (GCM) 10K type strain sequencing project: providing services to taxonomists for standard genome sequencing and annotation.</title>
        <authorList>
            <consortium name="The Broad Institute Genomics Platform"/>
            <consortium name="The Broad Institute Genome Sequencing Center for Infectious Disease"/>
            <person name="Wu L."/>
            <person name="Ma J."/>
        </authorList>
    </citation>
    <scope>NUCLEOTIDE SEQUENCE [LARGE SCALE GENOMIC DNA]</scope>
    <source>
        <strain evidence="10">CCUG 63418</strain>
    </source>
</reference>
<dbReference type="InterPro" id="IPR023997">
    <property type="entry name" value="TonB-dep_OMP_SusC/RagA_CS"/>
</dbReference>
<dbReference type="EMBL" id="JBHTHU010000021">
    <property type="protein sequence ID" value="MFD0751846.1"/>
    <property type="molecule type" value="Genomic_DNA"/>
</dbReference>
<dbReference type="Gene3D" id="2.170.130.10">
    <property type="entry name" value="TonB-dependent receptor, plug domain"/>
    <property type="match status" value="1"/>
</dbReference>
<comment type="similarity">
    <text evidence="7">Belongs to the TonB-dependent receptor family.</text>
</comment>
<comment type="caution">
    <text evidence="9">The sequence shown here is derived from an EMBL/GenBank/DDBJ whole genome shotgun (WGS) entry which is preliminary data.</text>
</comment>
<evidence type="ECO:0000256" key="7">
    <source>
        <dbReference type="PROSITE-ProRule" id="PRU01360"/>
    </source>
</evidence>
<protein>
    <submittedName>
        <fullName evidence="9">SusC/RagA family TonB-linked outer membrane protein</fullName>
    </submittedName>
</protein>
<dbReference type="InterPro" id="IPR039426">
    <property type="entry name" value="TonB-dep_rcpt-like"/>
</dbReference>
<dbReference type="Pfam" id="PF13715">
    <property type="entry name" value="CarbopepD_reg_2"/>
    <property type="match status" value="1"/>
</dbReference>
<organism evidence="9 10">
    <name type="scientific">Mucilaginibacter calamicampi</name>
    <dbReference type="NCBI Taxonomy" id="1302352"/>
    <lineage>
        <taxon>Bacteria</taxon>
        <taxon>Pseudomonadati</taxon>
        <taxon>Bacteroidota</taxon>
        <taxon>Sphingobacteriia</taxon>
        <taxon>Sphingobacteriales</taxon>
        <taxon>Sphingobacteriaceae</taxon>
        <taxon>Mucilaginibacter</taxon>
    </lineage>
</organism>
<evidence type="ECO:0000256" key="6">
    <source>
        <dbReference type="ARBA" id="ARBA00023237"/>
    </source>
</evidence>
<evidence type="ECO:0000256" key="2">
    <source>
        <dbReference type="ARBA" id="ARBA00022448"/>
    </source>
</evidence>
<evidence type="ECO:0000313" key="9">
    <source>
        <dbReference type="EMBL" id="MFD0751846.1"/>
    </source>
</evidence>
<keyword evidence="5 7" id="KW-0472">Membrane</keyword>
<keyword evidence="4 7" id="KW-0812">Transmembrane</keyword>
<keyword evidence="10" id="KW-1185">Reference proteome</keyword>
<dbReference type="PROSITE" id="PS52016">
    <property type="entry name" value="TONB_DEPENDENT_REC_3"/>
    <property type="match status" value="1"/>
</dbReference>
<sequence>MRITFLQLALILTMIGSSLAKDGKAQIALQQIVTINESNVQLINVLSQLEKTYKISFFYSDQQVDVKQKVNVFANQKQLSSVLLDLLEPLNLTFEATEGVIVLNTKGDAPPQSIQIAGKVIDEKTKTPLPGVTVKVKGTTIAVATDGEGSYKINVPNSSSILVFSSLGYDEIERAVGTNRTINATLKEKLSSLEEVIVVGYGTQKKQSVLGAISQVDATVLQRAGGVSNIGAALTGNIPGITTIQSTGAPGLEDPTITIRGQSTWNNSSPLVLVDGIERSMAGLDIQSVQTISVLKDASATAVFGVKGANGVILITTKRGSAGKANINVTMNATMKAPSRLPPKYDSYDALRIRNLAIERELGTLPASWSKYVPFAELDKYRNPKDLAEAERYPNVDWIKETTKKTAMSYNPNISVSGGTDFVKYFTSVDYLNEGDVMKIYENNKGYRAGFGYERINVRSNLDFKITKTTTLSANLAGLFGDRQSTTSGFEYTLWQAAYVNPPDINPPRYANGNWGYYAPDNVSVANSVYLLANGGVRSTKTTQFNTDFTLRQDLGMLVKGLSLKGTISLDNTFVGSGGINDGGEAFQQYIYPDDGRISYKSTTNGTRDMFDYIVAPWTYAPDAMQNGSTRRQLFYQMQLNEDLKIGNHNITAMGMFQRSEAATGSEFPNYREDWVFRTTYDFKRKYLLEVNGSYNGSEKFNNDHRFQFFPSIAAGWTLSEEKFVKDKLPWVDVFRFRGSYGLVGNDNINGRWLYMSQWAYGNVGRLGELTNTNSPYTWYRQTSIGNPDVKWETVEKTNVALEYSFLKGLVAGSVEVFRDNRRDILIAGNQRATPAYFGGVPPTANLGKVTTKGYELEIRLNKRFGSNWRVWLNANMTHAVDKVIDADDPQLLFDYQKKAGFQINQYKSILSNGFANSWDEIYGSTRHDSNDGDKLPGNFNLVDFNGDGVVNTFDNVPYAYPERPQNTYNATIGFEYKGFSAFAQFYSVNNVIRNVQQTNFANSLNAVYPQGEYWSLQNRNADLPVPRWNTKNYDGGLGTFYDLDGSYIRLKTAEVAYSFRGEILKRIGVKSLRVFLNGSNLILWSKLPDDREANFGTSGGQGAYPTVKRYNLGINMSF</sequence>
<dbReference type="SUPFAM" id="SSF49464">
    <property type="entry name" value="Carboxypeptidase regulatory domain-like"/>
    <property type="match status" value="1"/>
</dbReference>
<dbReference type="InterPro" id="IPR036942">
    <property type="entry name" value="Beta-barrel_TonB_sf"/>
</dbReference>
<dbReference type="Gene3D" id="2.60.40.1120">
    <property type="entry name" value="Carboxypeptidase-like, regulatory domain"/>
    <property type="match status" value="1"/>
</dbReference>
<accession>A0ABW2Z512</accession>
<dbReference type="InterPro" id="IPR023996">
    <property type="entry name" value="TonB-dep_OMP_SusC/RagA"/>
</dbReference>
<feature type="chain" id="PRO_5046518563" evidence="8">
    <location>
        <begin position="21"/>
        <end position="1119"/>
    </location>
</feature>
<dbReference type="InterPro" id="IPR037066">
    <property type="entry name" value="Plug_dom_sf"/>
</dbReference>
<dbReference type="NCBIfam" id="TIGR04057">
    <property type="entry name" value="SusC_RagA_signa"/>
    <property type="match status" value="1"/>
</dbReference>
<dbReference type="RefSeq" id="WP_377102154.1">
    <property type="nucleotide sequence ID" value="NZ_JBHTHU010000021.1"/>
</dbReference>
<dbReference type="Gene3D" id="2.40.170.20">
    <property type="entry name" value="TonB-dependent receptor, beta-barrel domain"/>
    <property type="match status" value="1"/>
</dbReference>
<keyword evidence="6 7" id="KW-0998">Cell outer membrane</keyword>
<evidence type="ECO:0000256" key="1">
    <source>
        <dbReference type="ARBA" id="ARBA00004571"/>
    </source>
</evidence>
<comment type="subcellular location">
    <subcellularLocation>
        <location evidence="1 7">Cell outer membrane</location>
        <topology evidence="1 7">Multi-pass membrane protein</topology>
    </subcellularLocation>
</comment>
<feature type="signal peptide" evidence="8">
    <location>
        <begin position="1"/>
        <end position="20"/>
    </location>
</feature>